<accession>A0A9D5HBM4</accession>
<organism evidence="1 2">
    <name type="scientific">Dioscorea zingiberensis</name>
    <dbReference type="NCBI Taxonomy" id="325984"/>
    <lineage>
        <taxon>Eukaryota</taxon>
        <taxon>Viridiplantae</taxon>
        <taxon>Streptophyta</taxon>
        <taxon>Embryophyta</taxon>
        <taxon>Tracheophyta</taxon>
        <taxon>Spermatophyta</taxon>
        <taxon>Magnoliopsida</taxon>
        <taxon>Liliopsida</taxon>
        <taxon>Dioscoreales</taxon>
        <taxon>Dioscoreaceae</taxon>
        <taxon>Dioscorea</taxon>
    </lineage>
</organism>
<dbReference type="Proteomes" id="UP001085076">
    <property type="component" value="Miscellaneous, Linkage group lg06"/>
</dbReference>
<reference evidence="1" key="2">
    <citation type="journal article" date="2022" name="Hortic Res">
        <title>The genome of Dioscorea zingiberensis sheds light on the biosynthesis, origin and evolution of the medicinally important diosgenin saponins.</title>
        <authorList>
            <person name="Li Y."/>
            <person name="Tan C."/>
            <person name="Li Z."/>
            <person name="Guo J."/>
            <person name="Li S."/>
            <person name="Chen X."/>
            <person name="Wang C."/>
            <person name="Dai X."/>
            <person name="Yang H."/>
            <person name="Song W."/>
            <person name="Hou L."/>
            <person name="Xu J."/>
            <person name="Tong Z."/>
            <person name="Xu A."/>
            <person name="Yuan X."/>
            <person name="Wang W."/>
            <person name="Yang Q."/>
            <person name="Chen L."/>
            <person name="Sun Z."/>
            <person name="Wang K."/>
            <person name="Pan B."/>
            <person name="Chen J."/>
            <person name="Bao Y."/>
            <person name="Liu F."/>
            <person name="Qi X."/>
            <person name="Gang D.R."/>
            <person name="Wen J."/>
            <person name="Li J."/>
        </authorList>
    </citation>
    <scope>NUCLEOTIDE SEQUENCE</scope>
    <source>
        <strain evidence="1">Dzin_1.0</strain>
    </source>
</reference>
<evidence type="ECO:0000313" key="2">
    <source>
        <dbReference type="Proteomes" id="UP001085076"/>
    </source>
</evidence>
<keyword evidence="2" id="KW-1185">Reference proteome</keyword>
<protein>
    <submittedName>
        <fullName evidence="1">Uncharacterized protein</fullName>
    </submittedName>
</protein>
<name>A0A9D5HBM4_9LILI</name>
<dbReference type="AlphaFoldDB" id="A0A9D5HBM4"/>
<dbReference type="OrthoDB" id="1637350at2759"/>
<comment type="caution">
    <text evidence="1">The sequence shown here is derived from an EMBL/GenBank/DDBJ whole genome shotgun (WGS) entry which is preliminary data.</text>
</comment>
<reference evidence="1" key="1">
    <citation type="submission" date="2021-03" db="EMBL/GenBank/DDBJ databases">
        <authorList>
            <person name="Li Z."/>
            <person name="Yang C."/>
        </authorList>
    </citation>
    <scope>NUCLEOTIDE SEQUENCE</scope>
    <source>
        <strain evidence="1">Dzin_1.0</strain>
        <tissue evidence="1">Leaf</tissue>
    </source>
</reference>
<evidence type="ECO:0000313" key="1">
    <source>
        <dbReference type="EMBL" id="KAJ0970248.1"/>
    </source>
</evidence>
<proteinExistence type="predicted"/>
<dbReference type="EMBL" id="JAGGNH010000006">
    <property type="protein sequence ID" value="KAJ0970248.1"/>
    <property type="molecule type" value="Genomic_DNA"/>
</dbReference>
<sequence length="193" mass="20984">MAMVPRWVPLTALGLLVLLAGGMGWFGTRRISDSRSELDPVHGAVEDPESVVAEVHMATSNHARTQRALGYLSCGTVRHTSTSSSMASHIHLATASPLAMPWSRSSPSHYGWRDYGWRGDAVSIFGSSHIWARLSLLRPSSNPVQTALLMPSWAPQVPSPSPTTTSLITMEVMLLGHSDSYARDKAMQSHHCI</sequence>
<gene>
    <name evidence="1" type="ORF">J5N97_023125</name>
</gene>